<dbReference type="GO" id="GO:0006281">
    <property type="term" value="P:DNA repair"/>
    <property type="evidence" value="ECO:0007669"/>
    <property type="project" value="UniProtKB-ARBA"/>
</dbReference>
<reference evidence="2" key="1">
    <citation type="submission" date="2017-05" db="UniProtKB">
        <authorList>
            <consortium name="EnsemblMetazoa"/>
        </authorList>
    </citation>
    <scope>IDENTIFICATION</scope>
</reference>
<proteinExistence type="predicted"/>
<accession>A0A1X7VJ44</accession>
<dbReference type="SUPFAM" id="SSF52980">
    <property type="entry name" value="Restriction endonuclease-like"/>
    <property type="match status" value="1"/>
</dbReference>
<dbReference type="OMA" id="WGINHEN"/>
<dbReference type="EnsemblMetazoa" id="Aqu2.1.39497_001">
    <property type="protein sequence ID" value="Aqu2.1.39497_001"/>
    <property type="gene ID" value="Aqu2.1.39497"/>
</dbReference>
<dbReference type="AlphaFoldDB" id="A0A1X7VJ44"/>
<dbReference type="OrthoDB" id="7753208at2759"/>
<evidence type="ECO:0000313" key="2">
    <source>
        <dbReference type="EnsemblMetazoa" id="Aqu2.1.39497_001"/>
    </source>
</evidence>
<dbReference type="Gene3D" id="3.90.320.10">
    <property type="match status" value="1"/>
</dbReference>
<dbReference type="STRING" id="400682.A0A1X7VJ44"/>
<sequence length="162" mass="18319">MRAGRVPASNFKSVSHTNESSLFLSLILSMCHSETSKFRNNATAWGIQHEKVARDKYSSYSGLNHVDFKMEECGFFIDVDNPYIGASPDGVVSCVCCGDDVCEIKCPFCHKDDCFKDAVKDTNFCLAETDNGNYELKHSHSYYYQIAHLSWILVNYVKFLAQ</sequence>
<dbReference type="InterPro" id="IPR019080">
    <property type="entry name" value="YqaJ_viral_recombinase"/>
</dbReference>
<dbReference type="InterPro" id="IPR011335">
    <property type="entry name" value="Restrct_endonuc-II-like"/>
</dbReference>
<dbReference type="InterPro" id="IPR011604">
    <property type="entry name" value="PDDEXK-like_dom_sf"/>
</dbReference>
<dbReference type="PANTHER" id="PTHR46609">
    <property type="entry name" value="EXONUCLEASE, PHAGE-TYPE/RECB, C-TERMINAL DOMAIN-CONTAINING PROTEIN"/>
    <property type="match status" value="1"/>
</dbReference>
<name>A0A1X7VJ44_AMPQE</name>
<evidence type="ECO:0000259" key="1">
    <source>
        <dbReference type="Pfam" id="PF09588"/>
    </source>
</evidence>
<protein>
    <recommendedName>
        <fullName evidence="1">YqaJ viral recombinase domain-containing protein</fullName>
    </recommendedName>
</protein>
<feature type="domain" description="YqaJ viral recombinase" evidence="1">
    <location>
        <begin position="1"/>
        <end position="148"/>
    </location>
</feature>
<dbReference type="CDD" id="cd22343">
    <property type="entry name" value="PDDEXK_lambda_exonuclease-like"/>
    <property type="match status" value="1"/>
</dbReference>
<dbReference type="InterPro" id="IPR051703">
    <property type="entry name" value="NF-kappa-B_Signaling_Reg"/>
</dbReference>
<organism evidence="2">
    <name type="scientific">Amphimedon queenslandica</name>
    <name type="common">Sponge</name>
    <dbReference type="NCBI Taxonomy" id="400682"/>
    <lineage>
        <taxon>Eukaryota</taxon>
        <taxon>Metazoa</taxon>
        <taxon>Porifera</taxon>
        <taxon>Demospongiae</taxon>
        <taxon>Heteroscleromorpha</taxon>
        <taxon>Haplosclerida</taxon>
        <taxon>Niphatidae</taxon>
        <taxon>Amphimedon</taxon>
    </lineage>
</organism>
<dbReference type="Pfam" id="PF09588">
    <property type="entry name" value="YqaJ"/>
    <property type="match status" value="1"/>
</dbReference>
<dbReference type="PANTHER" id="PTHR46609:SF8">
    <property type="entry name" value="YQAJ VIRAL RECOMBINASE DOMAIN-CONTAINING PROTEIN"/>
    <property type="match status" value="1"/>
</dbReference>
<dbReference type="InParanoid" id="A0A1X7VJ44"/>